<organism evidence="2">
    <name type="scientific">bioreactor metagenome</name>
    <dbReference type="NCBI Taxonomy" id="1076179"/>
    <lineage>
        <taxon>unclassified sequences</taxon>
        <taxon>metagenomes</taxon>
        <taxon>ecological metagenomes</taxon>
    </lineage>
</organism>
<proteinExistence type="predicted"/>
<comment type="caution">
    <text evidence="2">The sequence shown here is derived from an EMBL/GenBank/DDBJ whole genome shotgun (WGS) entry which is preliminary data.</text>
</comment>
<evidence type="ECO:0000256" key="1">
    <source>
        <dbReference type="SAM" id="Phobius"/>
    </source>
</evidence>
<keyword evidence="1" id="KW-0812">Transmembrane</keyword>
<name>A0A644X965_9ZZZZ</name>
<gene>
    <name evidence="2" type="ORF">SDC9_59070</name>
</gene>
<evidence type="ECO:0000313" key="2">
    <source>
        <dbReference type="EMBL" id="MPM12716.1"/>
    </source>
</evidence>
<accession>A0A644X965</accession>
<keyword evidence="1" id="KW-1133">Transmembrane helix</keyword>
<reference evidence="2" key="1">
    <citation type="submission" date="2019-08" db="EMBL/GenBank/DDBJ databases">
        <authorList>
            <person name="Kucharzyk K."/>
            <person name="Murdoch R.W."/>
            <person name="Higgins S."/>
            <person name="Loffler F."/>
        </authorList>
    </citation>
    <scope>NUCLEOTIDE SEQUENCE</scope>
</reference>
<protein>
    <submittedName>
        <fullName evidence="2">Uncharacterized protein</fullName>
    </submittedName>
</protein>
<feature type="transmembrane region" description="Helical" evidence="1">
    <location>
        <begin position="25"/>
        <end position="48"/>
    </location>
</feature>
<dbReference type="AlphaFoldDB" id="A0A644X965"/>
<dbReference type="EMBL" id="VSSQ01002012">
    <property type="protein sequence ID" value="MPM12716.1"/>
    <property type="molecule type" value="Genomic_DNA"/>
</dbReference>
<sequence length="62" mass="7085">MSSDGIQSREKCQVVPRSLVENAYIASYVSIIEILHMSIVMILIYIFLGIRESLPNDKTFHD</sequence>
<keyword evidence="1" id="KW-0472">Membrane</keyword>